<keyword evidence="2" id="KW-1185">Reference proteome</keyword>
<organism evidence="1 2">
    <name type="scientific">Smallanthus sonchifolius</name>
    <dbReference type="NCBI Taxonomy" id="185202"/>
    <lineage>
        <taxon>Eukaryota</taxon>
        <taxon>Viridiplantae</taxon>
        <taxon>Streptophyta</taxon>
        <taxon>Embryophyta</taxon>
        <taxon>Tracheophyta</taxon>
        <taxon>Spermatophyta</taxon>
        <taxon>Magnoliopsida</taxon>
        <taxon>eudicotyledons</taxon>
        <taxon>Gunneridae</taxon>
        <taxon>Pentapetalae</taxon>
        <taxon>asterids</taxon>
        <taxon>campanulids</taxon>
        <taxon>Asterales</taxon>
        <taxon>Asteraceae</taxon>
        <taxon>Asteroideae</taxon>
        <taxon>Heliantheae alliance</taxon>
        <taxon>Millerieae</taxon>
        <taxon>Smallanthus</taxon>
    </lineage>
</organism>
<sequence>MGKMRLVEDEVIDNEEVRDEVVANKENEGVVMDENVVENLPDDIVECGNYDKEVKTTDEIKENEEVVMDENVVENIPGGAANDNVNESVGGEYKSGPKHDEKEQEGDYEEEQEGVDEEENIIFMRTWLMEHGGYKQEDTQEWGSDKLKEEMNKVEIEIAMHENIKLEERKKSDNLETRLRAFNIKSLKVVDLLIIPMLLSDHYYVLSFNLRDGAIDLLDNSAFKQPFNKGYNNAPELLKKTVCAYLDNIGCNISKTMEMSEIKRVEMTWRMLNNKVDCGIFAMRHMETFTGETTW</sequence>
<dbReference type="Proteomes" id="UP001056120">
    <property type="component" value="Linkage Group LG20"/>
</dbReference>
<gene>
    <name evidence="1" type="ORF">L1987_59891</name>
</gene>
<comment type="caution">
    <text evidence="1">The sequence shown here is derived from an EMBL/GenBank/DDBJ whole genome shotgun (WGS) entry which is preliminary data.</text>
</comment>
<proteinExistence type="predicted"/>
<name>A0ACB9D7B6_9ASTR</name>
<evidence type="ECO:0000313" key="1">
    <source>
        <dbReference type="EMBL" id="KAI3742211.1"/>
    </source>
</evidence>
<accession>A0ACB9D7B6</accession>
<reference evidence="1 2" key="2">
    <citation type="journal article" date="2022" name="Mol. Ecol. Resour.">
        <title>The genomes of chicory, endive, great burdock and yacon provide insights into Asteraceae paleo-polyploidization history and plant inulin production.</title>
        <authorList>
            <person name="Fan W."/>
            <person name="Wang S."/>
            <person name="Wang H."/>
            <person name="Wang A."/>
            <person name="Jiang F."/>
            <person name="Liu H."/>
            <person name="Zhao H."/>
            <person name="Xu D."/>
            <person name="Zhang Y."/>
        </authorList>
    </citation>
    <scope>NUCLEOTIDE SEQUENCE [LARGE SCALE GENOMIC DNA]</scope>
    <source>
        <strain evidence="2">cv. Yunnan</strain>
        <tissue evidence="1">Leaves</tissue>
    </source>
</reference>
<protein>
    <submittedName>
        <fullName evidence="1">Uncharacterized protein</fullName>
    </submittedName>
</protein>
<reference evidence="2" key="1">
    <citation type="journal article" date="2022" name="Mol. Ecol. Resour.">
        <title>The genomes of chicory, endive, great burdock and yacon provide insights into Asteraceae palaeo-polyploidization history and plant inulin production.</title>
        <authorList>
            <person name="Fan W."/>
            <person name="Wang S."/>
            <person name="Wang H."/>
            <person name="Wang A."/>
            <person name="Jiang F."/>
            <person name="Liu H."/>
            <person name="Zhao H."/>
            <person name="Xu D."/>
            <person name="Zhang Y."/>
        </authorList>
    </citation>
    <scope>NUCLEOTIDE SEQUENCE [LARGE SCALE GENOMIC DNA]</scope>
    <source>
        <strain evidence="2">cv. Yunnan</strain>
    </source>
</reference>
<dbReference type="EMBL" id="CM042037">
    <property type="protein sequence ID" value="KAI3742211.1"/>
    <property type="molecule type" value="Genomic_DNA"/>
</dbReference>
<evidence type="ECO:0000313" key="2">
    <source>
        <dbReference type="Proteomes" id="UP001056120"/>
    </source>
</evidence>